<keyword evidence="2" id="KW-0472">Membrane</keyword>
<dbReference type="PANTHER" id="PTHR13132:SF29">
    <property type="entry name" value="ALPHA-(1,6)-FUCOSYLTRANSFERASE"/>
    <property type="match status" value="1"/>
</dbReference>
<evidence type="ECO:0000313" key="3">
    <source>
        <dbReference type="EMBL" id="KXT15036.1"/>
    </source>
</evidence>
<dbReference type="AlphaFoldDB" id="A0A139IKH0"/>
<feature type="compositionally biased region" description="Basic and acidic residues" evidence="1">
    <location>
        <begin position="403"/>
        <end position="413"/>
    </location>
</feature>
<feature type="region of interest" description="Disordered" evidence="1">
    <location>
        <begin position="394"/>
        <end position="415"/>
    </location>
</feature>
<feature type="compositionally biased region" description="Basic and acidic residues" evidence="1">
    <location>
        <begin position="25"/>
        <end position="35"/>
    </location>
</feature>
<name>A0A139IKH0_9PEZI</name>
<feature type="region of interest" description="Disordered" evidence="1">
    <location>
        <begin position="1"/>
        <end position="49"/>
    </location>
</feature>
<gene>
    <name evidence="3" type="ORF">AC579_4877</name>
</gene>
<evidence type="ECO:0000256" key="2">
    <source>
        <dbReference type="SAM" id="Phobius"/>
    </source>
</evidence>
<keyword evidence="4" id="KW-1185">Reference proteome</keyword>
<feature type="compositionally biased region" description="Pro residues" evidence="1">
    <location>
        <begin position="37"/>
        <end position="48"/>
    </location>
</feature>
<dbReference type="EMBL" id="LFZO01000068">
    <property type="protein sequence ID" value="KXT15036.1"/>
    <property type="molecule type" value="Genomic_DNA"/>
</dbReference>
<comment type="caution">
    <text evidence="3">The sequence shown here is derived from an EMBL/GenBank/DDBJ whole genome shotgun (WGS) entry which is preliminary data.</text>
</comment>
<protein>
    <submittedName>
        <fullName evidence="3">Uncharacterized protein</fullName>
    </submittedName>
</protein>
<dbReference type="OrthoDB" id="2392789at2759"/>
<dbReference type="GO" id="GO:0006487">
    <property type="term" value="P:protein N-linked glycosylation"/>
    <property type="evidence" value="ECO:0007669"/>
    <property type="project" value="TreeGrafter"/>
</dbReference>
<feature type="compositionally biased region" description="Low complexity" evidence="1">
    <location>
        <begin position="7"/>
        <end position="24"/>
    </location>
</feature>
<keyword evidence="2" id="KW-1133">Transmembrane helix</keyword>
<dbReference type="PANTHER" id="PTHR13132">
    <property type="entry name" value="ALPHA- 1,6 -FUCOSYLTRANSFERASE"/>
    <property type="match status" value="1"/>
</dbReference>
<evidence type="ECO:0000256" key="1">
    <source>
        <dbReference type="SAM" id="MobiDB-lite"/>
    </source>
</evidence>
<accession>A0A139IKH0</accession>
<dbReference type="GO" id="GO:0046921">
    <property type="term" value="F:alpha-(1-&gt;6)-fucosyltransferase activity"/>
    <property type="evidence" value="ECO:0007669"/>
    <property type="project" value="TreeGrafter"/>
</dbReference>
<proteinExistence type="predicted"/>
<reference evidence="3 4" key="1">
    <citation type="submission" date="2015-07" db="EMBL/GenBank/DDBJ databases">
        <title>Comparative genomics of the Sigatoka disease complex on banana suggests a link between parallel evolutionary changes in Pseudocercospora fijiensis and Pseudocercospora eumusae and increased virulence on the banana host.</title>
        <authorList>
            <person name="Chang T.-C."/>
            <person name="Salvucci A."/>
            <person name="Crous P.W."/>
            <person name="Stergiopoulos I."/>
        </authorList>
    </citation>
    <scope>NUCLEOTIDE SEQUENCE [LARGE SCALE GENOMIC DNA]</scope>
    <source>
        <strain evidence="3 4">CBS 116634</strain>
    </source>
</reference>
<sequence>MRDRRNTNLSISSTDSTNSAVSSRSARDSFNDKRHSSPPPPPLSPTLPAPAIGRLKAQPIWRRSIALKLVLLGFAVFVLWRHIARPWSENRVGKLVEQTEAQTEWDAGNDLPGEPTALVVADPTGTSKWTISIPHNWTFPLPSRYYKAMCSHGNALRNSMNADGGRRGSSRWWRKSEYFAKDYTFLDVTDAENVGALPKSKVATSNVCERSMTFVLESDDASFGQTLLRLWLSYGLAKEEGRSFFLDDSSWAWGRYASYFVPIAKPTCTRPPAHHIVPCPHSAKHLVVSSATTPWTFGSPFQKEFQGHHKHGLASQRRIFELIRTGYEALFHLTGEDALYAASRIAKFRDDAERSNGLLVGMQIRRGDLHPFEYQYNGDYLPLERYADAARSLLQSQRGASSDTRDRSPEDFARSPLVLASDDPDILEDPELIQAASPLVIQKAQTRIQLATKATLDLTSPVLPLREPGSAYVKHMDENTGWEGGFYSALFFSLGGAKAGDNQTLPEQALRLRNLVGRAYLLDLAVLSESDGVVCAVSSATCRALAVMMGWNALIEGRFVNVDDHRSWSWDSQR</sequence>
<evidence type="ECO:0000313" key="4">
    <source>
        <dbReference type="Proteomes" id="UP000073492"/>
    </source>
</evidence>
<organism evidence="3 4">
    <name type="scientific">Pseudocercospora musae</name>
    <dbReference type="NCBI Taxonomy" id="113226"/>
    <lineage>
        <taxon>Eukaryota</taxon>
        <taxon>Fungi</taxon>
        <taxon>Dikarya</taxon>
        <taxon>Ascomycota</taxon>
        <taxon>Pezizomycotina</taxon>
        <taxon>Dothideomycetes</taxon>
        <taxon>Dothideomycetidae</taxon>
        <taxon>Mycosphaerellales</taxon>
        <taxon>Mycosphaerellaceae</taxon>
        <taxon>Pseudocercospora</taxon>
    </lineage>
</organism>
<feature type="transmembrane region" description="Helical" evidence="2">
    <location>
        <begin position="65"/>
        <end position="83"/>
    </location>
</feature>
<dbReference type="Proteomes" id="UP000073492">
    <property type="component" value="Unassembled WGS sequence"/>
</dbReference>
<keyword evidence="2" id="KW-0812">Transmembrane</keyword>